<organism evidence="1 2">
    <name type="scientific">Trichomonas vaginalis (strain ATCC PRA-98 / G3)</name>
    <dbReference type="NCBI Taxonomy" id="412133"/>
    <lineage>
        <taxon>Eukaryota</taxon>
        <taxon>Metamonada</taxon>
        <taxon>Parabasalia</taxon>
        <taxon>Trichomonadida</taxon>
        <taxon>Trichomonadidae</taxon>
        <taxon>Trichomonas</taxon>
    </lineage>
</organism>
<name>A2EPT3_TRIV3</name>
<sequence length="180" mass="21231">MSSQSVYDIYHEIEDIDRGIRAIRKNRYLSAMEKIAIIDEQLDIRNSKITELQQQRAREFKEFLDSLELDKTGVDAVLFEPTKCNIILRNEESHKLATSKKVGPWDRMTTKLFHKQNDKFEEIKLKQSERDSLRKKNLKAKVAELKKKPKLSDTEQISLFLMSKELEIIRKYQKGEQSSK</sequence>
<dbReference type="InParanoid" id="A2EPT3"/>
<evidence type="ECO:0000313" key="1">
    <source>
        <dbReference type="EMBL" id="EAY05344.1"/>
    </source>
</evidence>
<reference evidence="1" key="1">
    <citation type="submission" date="2006-10" db="EMBL/GenBank/DDBJ databases">
        <authorList>
            <person name="Amadeo P."/>
            <person name="Zhao Q."/>
            <person name="Wortman J."/>
            <person name="Fraser-Liggett C."/>
            <person name="Carlton J."/>
        </authorList>
    </citation>
    <scope>NUCLEOTIDE SEQUENCE</scope>
    <source>
        <strain evidence="1">G3</strain>
    </source>
</reference>
<dbReference type="AlphaFoldDB" id="A2EPT3"/>
<proteinExistence type="predicted"/>
<protein>
    <submittedName>
        <fullName evidence="1">Uncharacterized protein</fullName>
    </submittedName>
</protein>
<dbReference type="KEGG" id="tva:4763210"/>
<dbReference type="VEuPathDB" id="TrichDB:TVAG_153780"/>
<reference evidence="1" key="2">
    <citation type="journal article" date="2007" name="Science">
        <title>Draft genome sequence of the sexually transmitted pathogen Trichomonas vaginalis.</title>
        <authorList>
            <person name="Carlton J.M."/>
            <person name="Hirt R.P."/>
            <person name="Silva J.C."/>
            <person name="Delcher A.L."/>
            <person name="Schatz M."/>
            <person name="Zhao Q."/>
            <person name="Wortman J.R."/>
            <person name="Bidwell S.L."/>
            <person name="Alsmark U.C.M."/>
            <person name="Besteiro S."/>
            <person name="Sicheritz-Ponten T."/>
            <person name="Noel C.J."/>
            <person name="Dacks J.B."/>
            <person name="Foster P.G."/>
            <person name="Simillion C."/>
            <person name="Van de Peer Y."/>
            <person name="Miranda-Saavedra D."/>
            <person name="Barton G.J."/>
            <person name="Westrop G.D."/>
            <person name="Mueller S."/>
            <person name="Dessi D."/>
            <person name="Fiori P.L."/>
            <person name="Ren Q."/>
            <person name="Paulsen I."/>
            <person name="Zhang H."/>
            <person name="Bastida-Corcuera F.D."/>
            <person name="Simoes-Barbosa A."/>
            <person name="Brown M.T."/>
            <person name="Hayes R.D."/>
            <person name="Mukherjee M."/>
            <person name="Okumura C.Y."/>
            <person name="Schneider R."/>
            <person name="Smith A.J."/>
            <person name="Vanacova S."/>
            <person name="Villalvazo M."/>
            <person name="Haas B.J."/>
            <person name="Pertea M."/>
            <person name="Feldblyum T.V."/>
            <person name="Utterback T.R."/>
            <person name="Shu C.L."/>
            <person name="Osoegawa K."/>
            <person name="de Jong P.J."/>
            <person name="Hrdy I."/>
            <person name="Horvathova L."/>
            <person name="Zubacova Z."/>
            <person name="Dolezal P."/>
            <person name="Malik S.B."/>
            <person name="Logsdon J.M. Jr."/>
            <person name="Henze K."/>
            <person name="Gupta A."/>
            <person name="Wang C.C."/>
            <person name="Dunne R.L."/>
            <person name="Upcroft J.A."/>
            <person name="Upcroft P."/>
            <person name="White O."/>
            <person name="Salzberg S.L."/>
            <person name="Tang P."/>
            <person name="Chiu C.-H."/>
            <person name="Lee Y.-S."/>
            <person name="Embley T.M."/>
            <person name="Coombs G.H."/>
            <person name="Mottram J.C."/>
            <person name="Tachezy J."/>
            <person name="Fraser-Liggett C.M."/>
            <person name="Johnson P.J."/>
        </authorList>
    </citation>
    <scope>NUCLEOTIDE SEQUENCE [LARGE SCALE GENOMIC DNA]</scope>
    <source>
        <strain evidence="1">G3</strain>
    </source>
</reference>
<dbReference type="Proteomes" id="UP000001542">
    <property type="component" value="Unassembled WGS sequence"/>
</dbReference>
<dbReference type="VEuPathDB" id="TrichDB:TVAGG3_0352380"/>
<evidence type="ECO:0000313" key="2">
    <source>
        <dbReference type="Proteomes" id="UP000001542"/>
    </source>
</evidence>
<gene>
    <name evidence="1" type="ORF">TVAG_153780</name>
</gene>
<keyword evidence="2" id="KW-1185">Reference proteome</keyword>
<accession>A2EPT3</accession>
<dbReference type="SMR" id="A2EPT3"/>
<dbReference type="RefSeq" id="XP_001317567.1">
    <property type="nucleotide sequence ID" value="XM_001317532.1"/>
</dbReference>
<dbReference type="EMBL" id="DS113451">
    <property type="protein sequence ID" value="EAY05344.1"/>
    <property type="molecule type" value="Genomic_DNA"/>
</dbReference>